<dbReference type="PROSITE" id="PS51296">
    <property type="entry name" value="RIESKE"/>
    <property type="match status" value="1"/>
</dbReference>
<protein>
    <submittedName>
        <fullName evidence="8">Phenylpropionate dioxygenase, large terminal subunit</fullName>
    </submittedName>
</protein>
<dbReference type="EMBL" id="FOWZ01000005">
    <property type="protein sequence ID" value="SFP40088.1"/>
    <property type="molecule type" value="Genomic_DNA"/>
</dbReference>
<evidence type="ECO:0000256" key="4">
    <source>
        <dbReference type="ARBA" id="ARBA00023002"/>
    </source>
</evidence>
<keyword evidence="5" id="KW-0408">Iron</keyword>
<dbReference type="Proteomes" id="UP000199331">
    <property type="component" value="Unassembled WGS sequence"/>
</dbReference>
<evidence type="ECO:0000256" key="1">
    <source>
        <dbReference type="ARBA" id="ARBA00001962"/>
    </source>
</evidence>
<dbReference type="CDD" id="cd03469">
    <property type="entry name" value="Rieske_RO_Alpha_N"/>
    <property type="match status" value="1"/>
</dbReference>
<dbReference type="InterPro" id="IPR015879">
    <property type="entry name" value="Ring_hydroxy_dOase_asu_C_dom"/>
</dbReference>
<evidence type="ECO:0000313" key="9">
    <source>
        <dbReference type="Proteomes" id="UP000199331"/>
    </source>
</evidence>
<dbReference type="InterPro" id="IPR017941">
    <property type="entry name" value="Rieske_2Fe-2S"/>
</dbReference>
<dbReference type="CDD" id="cd08887">
    <property type="entry name" value="RHO_alpha_C_3"/>
    <property type="match status" value="1"/>
</dbReference>
<proteinExistence type="predicted"/>
<reference evidence="9" key="1">
    <citation type="submission" date="2016-10" db="EMBL/GenBank/DDBJ databases">
        <authorList>
            <person name="Varghese N."/>
            <person name="Submissions S."/>
        </authorList>
    </citation>
    <scope>NUCLEOTIDE SEQUENCE [LARGE SCALE GENOMIC DNA]</scope>
    <source>
        <strain evidence="9">CGMCC 1.7715</strain>
    </source>
</reference>
<keyword evidence="9" id="KW-1185">Reference proteome</keyword>
<evidence type="ECO:0000256" key="3">
    <source>
        <dbReference type="ARBA" id="ARBA00022723"/>
    </source>
</evidence>
<dbReference type="GO" id="GO:0005506">
    <property type="term" value="F:iron ion binding"/>
    <property type="evidence" value="ECO:0007669"/>
    <property type="project" value="InterPro"/>
</dbReference>
<dbReference type="PANTHER" id="PTHR43756:SF5">
    <property type="entry name" value="CHOLINE MONOOXYGENASE, CHLOROPLASTIC"/>
    <property type="match status" value="1"/>
</dbReference>
<keyword evidence="4" id="KW-0560">Oxidoreductase</keyword>
<dbReference type="STRING" id="604088.SAMN04488060_2697"/>
<dbReference type="Pfam" id="PF00848">
    <property type="entry name" value="Ring_hydroxyl_A"/>
    <property type="match status" value="1"/>
</dbReference>
<keyword evidence="8" id="KW-0223">Dioxygenase</keyword>
<organism evidence="8 9">
    <name type="scientific">Qipengyuania nanhaisediminis</name>
    <dbReference type="NCBI Taxonomy" id="604088"/>
    <lineage>
        <taxon>Bacteria</taxon>
        <taxon>Pseudomonadati</taxon>
        <taxon>Pseudomonadota</taxon>
        <taxon>Alphaproteobacteria</taxon>
        <taxon>Sphingomonadales</taxon>
        <taxon>Erythrobacteraceae</taxon>
        <taxon>Qipengyuania</taxon>
    </lineage>
</organism>
<dbReference type="InterPro" id="IPR036922">
    <property type="entry name" value="Rieske_2Fe-2S_sf"/>
</dbReference>
<comment type="cofactor">
    <cofactor evidence="1">
        <name>Fe cation</name>
        <dbReference type="ChEBI" id="CHEBI:24875"/>
    </cofactor>
</comment>
<dbReference type="SUPFAM" id="SSF50022">
    <property type="entry name" value="ISP domain"/>
    <property type="match status" value="1"/>
</dbReference>
<dbReference type="Pfam" id="PF00355">
    <property type="entry name" value="Rieske"/>
    <property type="match status" value="1"/>
</dbReference>
<accession>A0A1I5Q196</accession>
<keyword evidence="2" id="KW-0001">2Fe-2S</keyword>
<gene>
    <name evidence="8" type="ORF">SAMN04488060_2697</name>
</gene>
<dbReference type="OrthoDB" id="7456916at2"/>
<dbReference type="SUPFAM" id="SSF55961">
    <property type="entry name" value="Bet v1-like"/>
    <property type="match status" value="1"/>
</dbReference>
<evidence type="ECO:0000313" key="8">
    <source>
        <dbReference type="EMBL" id="SFP40088.1"/>
    </source>
</evidence>
<dbReference type="GO" id="GO:0051537">
    <property type="term" value="F:2 iron, 2 sulfur cluster binding"/>
    <property type="evidence" value="ECO:0007669"/>
    <property type="project" value="UniProtKB-KW"/>
</dbReference>
<keyword evidence="3" id="KW-0479">Metal-binding</keyword>
<keyword evidence="6" id="KW-0411">Iron-sulfur</keyword>
<sequence length="387" mass="43095">MGVPNTLATGRRPTDGMLRLARDIAENRKQENLCQSSVPASVYTDPEHWQREKAAIYDRLPQILCPSAVLPDPGMALPHDATGRPLLITRDADGKAHVFLNVCRHRGTRLVEGDEVACTKKLVCPYHAWTYSVDGRLLALPRPDSFPELDNGEMGLVELPSKETGGLIWFSPQEETADFGYADKIGEDFDALGMGEHVLFRRKTHDVAGNWKLIMDAFLESYHVTRLHAQTIGPFFKDGVTSGDMIGPFARSAVGRLEEMEGVDLEDMDQMRRVITFAYQLLPGALVIPSPDYINVMVMMPQAHNRTLVEDFMLIPEHPSTDKARDHWERSWALLDGGVFASEDFRAAELGQQGLETGAVPELTLGTMEGGIRRYHETVEEALRAAN</sequence>
<dbReference type="GO" id="GO:0051213">
    <property type="term" value="F:dioxygenase activity"/>
    <property type="evidence" value="ECO:0007669"/>
    <property type="project" value="UniProtKB-KW"/>
</dbReference>
<dbReference type="PANTHER" id="PTHR43756">
    <property type="entry name" value="CHOLINE MONOOXYGENASE, CHLOROPLASTIC"/>
    <property type="match status" value="1"/>
</dbReference>
<feature type="domain" description="Rieske" evidence="7">
    <location>
        <begin position="61"/>
        <end position="170"/>
    </location>
</feature>
<dbReference type="Gene3D" id="2.102.10.10">
    <property type="entry name" value="Rieske [2Fe-2S] iron-sulphur domain"/>
    <property type="match status" value="1"/>
</dbReference>
<evidence type="ECO:0000256" key="6">
    <source>
        <dbReference type="ARBA" id="ARBA00023014"/>
    </source>
</evidence>
<evidence type="ECO:0000259" key="7">
    <source>
        <dbReference type="PROSITE" id="PS51296"/>
    </source>
</evidence>
<dbReference type="InterPro" id="IPR001663">
    <property type="entry name" value="Rng_hydr_dOase-A"/>
</dbReference>
<name>A0A1I5Q196_9SPHN</name>
<dbReference type="PRINTS" id="PR00090">
    <property type="entry name" value="RNGDIOXGNASE"/>
</dbReference>
<dbReference type="Gene3D" id="3.90.380.10">
    <property type="entry name" value="Naphthalene 1,2-dioxygenase Alpha Subunit, Chain A, domain 1"/>
    <property type="match status" value="2"/>
</dbReference>
<evidence type="ECO:0000256" key="2">
    <source>
        <dbReference type="ARBA" id="ARBA00022714"/>
    </source>
</evidence>
<dbReference type="AlphaFoldDB" id="A0A1I5Q196"/>
<evidence type="ECO:0000256" key="5">
    <source>
        <dbReference type="ARBA" id="ARBA00023004"/>
    </source>
</evidence>
<dbReference type="RefSeq" id="WP_090482897.1">
    <property type="nucleotide sequence ID" value="NZ_FOWZ01000005.1"/>
</dbReference>